<sequence length="195" mass="20498">MSRESATAPLIGGVGLLERAVGYTLGSLRLITQEMLPYPTPCREWDLRTLLAHLDESLTALHEGLDTGHVDLGAGGAGGAPATDLVTTVRTRAHLLLGAGARADSDEEISIAGSPLATSILTSTGAVEIAVHGWDISRTCAEHRPIPPPLAEELLELVPLFVTDTDRPARFAAPVDVPPQAGPEEHLIAFLGRNP</sequence>
<comment type="caution">
    <text evidence="2">The sequence shown here is derived from an EMBL/GenBank/DDBJ whole genome shotgun (WGS) entry which is preliminary data.</text>
</comment>
<protein>
    <submittedName>
        <fullName evidence="2">Uncharacterized protein (TIGR03086 family)</fullName>
    </submittedName>
</protein>
<evidence type="ECO:0000313" key="2">
    <source>
        <dbReference type="EMBL" id="RCW45948.1"/>
    </source>
</evidence>
<organism evidence="2 3">
    <name type="scientific">Halopolyspora algeriensis</name>
    <dbReference type="NCBI Taxonomy" id="1500506"/>
    <lineage>
        <taxon>Bacteria</taxon>
        <taxon>Bacillati</taxon>
        <taxon>Actinomycetota</taxon>
        <taxon>Actinomycetes</taxon>
        <taxon>Actinomycetes incertae sedis</taxon>
        <taxon>Halopolyspora</taxon>
    </lineage>
</organism>
<dbReference type="AlphaFoldDB" id="A0A368W1T2"/>
<dbReference type="NCBIfam" id="TIGR03083">
    <property type="entry name" value="maleylpyruvate isomerase family mycothiol-dependent enzyme"/>
    <property type="match status" value="1"/>
</dbReference>
<proteinExistence type="predicted"/>
<evidence type="ECO:0000259" key="1">
    <source>
        <dbReference type="Pfam" id="PF11716"/>
    </source>
</evidence>
<dbReference type="Pfam" id="PF11716">
    <property type="entry name" value="MDMPI_N"/>
    <property type="match status" value="1"/>
</dbReference>
<dbReference type="InterPro" id="IPR017517">
    <property type="entry name" value="Maleyloyr_isom"/>
</dbReference>
<accession>A0A368W1T2</accession>
<dbReference type="InterPro" id="IPR017520">
    <property type="entry name" value="CHP03086"/>
</dbReference>
<name>A0A368W1T2_9ACTN</name>
<dbReference type="RefSeq" id="WP_114451795.1">
    <property type="nucleotide sequence ID" value="NZ_QPJC01000002.1"/>
</dbReference>
<dbReference type="SUPFAM" id="SSF109854">
    <property type="entry name" value="DinB/YfiT-like putative metalloenzymes"/>
    <property type="match status" value="1"/>
</dbReference>
<dbReference type="NCBIfam" id="TIGR03086">
    <property type="entry name" value="TIGR03086 family metal-binding protein"/>
    <property type="match status" value="1"/>
</dbReference>
<feature type="domain" description="Mycothiol-dependent maleylpyruvate isomerase metal-binding" evidence="1">
    <location>
        <begin position="27"/>
        <end position="136"/>
    </location>
</feature>
<gene>
    <name evidence="2" type="ORF">DFQ14_102250</name>
</gene>
<dbReference type="InterPro" id="IPR024344">
    <property type="entry name" value="MDMPI_metal-binding"/>
</dbReference>
<dbReference type="InterPro" id="IPR034660">
    <property type="entry name" value="DinB/YfiT-like"/>
</dbReference>
<reference evidence="2 3" key="1">
    <citation type="submission" date="2018-07" db="EMBL/GenBank/DDBJ databases">
        <title>Genomic Encyclopedia of Type Strains, Phase III (KMG-III): the genomes of soil and plant-associated and newly described type strains.</title>
        <authorList>
            <person name="Whitman W."/>
        </authorList>
    </citation>
    <scope>NUCLEOTIDE SEQUENCE [LARGE SCALE GENOMIC DNA]</scope>
    <source>
        <strain evidence="2 3">CECT 8575</strain>
    </source>
</reference>
<dbReference type="Gene3D" id="1.20.120.450">
    <property type="entry name" value="dinb family like domain"/>
    <property type="match status" value="1"/>
</dbReference>
<dbReference type="GO" id="GO:0046872">
    <property type="term" value="F:metal ion binding"/>
    <property type="evidence" value="ECO:0007669"/>
    <property type="project" value="InterPro"/>
</dbReference>
<dbReference type="OrthoDB" id="5185819at2"/>
<keyword evidence="3" id="KW-1185">Reference proteome</keyword>
<dbReference type="Proteomes" id="UP000253495">
    <property type="component" value="Unassembled WGS sequence"/>
</dbReference>
<evidence type="ECO:0000313" key="3">
    <source>
        <dbReference type="Proteomes" id="UP000253495"/>
    </source>
</evidence>
<dbReference type="EMBL" id="QPJC01000002">
    <property type="protein sequence ID" value="RCW45948.1"/>
    <property type="molecule type" value="Genomic_DNA"/>
</dbReference>